<reference evidence="2 3" key="1">
    <citation type="submission" date="2012-11" db="EMBL/GenBank/DDBJ databases">
        <authorList>
            <person name="Huguet-Tapia J.C."/>
            <person name="Durkin A.S."/>
            <person name="Pettis G.S."/>
            <person name="Badger J.H."/>
        </authorList>
    </citation>
    <scope>NUCLEOTIDE SEQUENCE [LARGE SCALE GENOMIC DNA]</scope>
    <source>
        <strain evidence="2 3">91-03</strain>
    </source>
</reference>
<organism evidence="2 3">
    <name type="scientific">Streptomyces ipomoeae 91-03</name>
    <dbReference type="NCBI Taxonomy" id="698759"/>
    <lineage>
        <taxon>Bacteria</taxon>
        <taxon>Bacillati</taxon>
        <taxon>Actinomycetota</taxon>
        <taxon>Actinomycetes</taxon>
        <taxon>Kitasatosporales</taxon>
        <taxon>Streptomycetaceae</taxon>
        <taxon>Streptomyces</taxon>
    </lineage>
</organism>
<proteinExistence type="predicted"/>
<sequence>MDGRLRKHIPDYPLVTEQGPMVVDVKPLHRLSGPDGWWSRGDGTVNPGKRVPTPTRNPAL</sequence>
<evidence type="ECO:0000313" key="2">
    <source>
        <dbReference type="EMBL" id="EKX62227.1"/>
    </source>
</evidence>
<dbReference type="Proteomes" id="UP000010411">
    <property type="component" value="Unassembled WGS sequence"/>
</dbReference>
<dbReference type="EMBL" id="AEJC01000530">
    <property type="protein sequence ID" value="EKX62227.1"/>
    <property type="molecule type" value="Genomic_DNA"/>
</dbReference>
<feature type="region of interest" description="Disordered" evidence="1">
    <location>
        <begin position="32"/>
        <end position="60"/>
    </location>
</feature>
<evidence type="ECO:0000313" key="3">
    <source>
        <dbReference type="Proteomes" id="UP000010411"/>
    </source>
</evidence>
<name>L1KNQ8_9ACTN</name>
<comment type="caution">
    <text evidence="2">The sequence shown here is derived from an EMBL/GenBank/DDBJ whole genome shotgun (WGS) entry which is preliminary data.</text>
</comment>
<protein>
    <submittedName>
        <fullName evidence="2">Uncharacterized protein</fullName>
    </submittedName>
</protein>
<gene>
    <name evidence="2" type="ORF">STRIP9103_04782</name>
</gene>
<keyword evidence="3" id="KW-1185">Reference proteome</keyword>
<dbReference type="AlphaFoldDB" id="L1KNQ8"/>
<evidence type="ECO:0000256" key="1">
    <source>
        <dbReference type="SAM" id="MobiDB-lite"/>
    </source>
</evidence>
<accession>L1KNQ8</accession>